<evidence type="ECO:0008006" key="3">
    <source>
        <dbReference type="Google" id="ProtNLM"/>
    </source>
</evidence>
<accession>A0AAV7GUP0</accession>
<gene>
    <name evidence="1" type="ORF">IEQ34_005312</name>
</gene>
<proteinExistence type="predicted"/>
<dbReference type="Proteomes" id="UP000775213">
    <property type="component" value="Unassembled WGS sequence"/>
</dbReference>
<reference evidence="1 2" key="1">
    <citation type="journal article" date="2021" name="Hortic Res">
        <title>Chromosome-scale assembly of the Dendrobium chrysotoxum genome enhances the understanding of orchid evolution.</title>
        <authorList>
            <person name="Zhang Y."/>
            <person name="Zhang G.Q."/>
            <person name="Zhang D."/>
            <person name="Liu X.D."/>
            <person name="Xu X.Y."/>
            <person name="Sun W.H."/>
            <person name="Yu X."/>
            <person name="Zhu X."/>
            <person name="Wang Z.W."/>
            <person name="Zhao X."/>
            <person name="Zhong W.Y."/>
            <person name="Chen H."/>
            <person name="Yin W.L."/>
            <person name="Huang T."/>
            <person name="Niu S.C."/>
            <person name="Liu Z.J."/>
        </authorList>
    </citation>
    <scope>NUCLEOTIDE SEQUENCE [LARGE SCALE GENOMIC DNA]</scope>
    <source>
        <strain evidence="1">Lindl</strain>
    </source>
</reference>
<evidence type="ECO:0000313" key="1">
    <source>
        <dbReference type="EMBL" id="KAH0465209.1"/>
    </source>
</evidence>
<organism evidence="1 2">
    <name type="scientific">Dendrobium chrysotoxum</name>
    <name type="common">Orchid</name>
    <dbReference type="NCBI Taxonomy" id="161865"/>
    <lineage>
        <taxon>Eukaryota</taxon>
        <taxon>Viridiplantae</taxon>
        <taxon>Streptophyta</taxon>
        <taxon>Embryophyta</taxon>
        <taxon>Tracheophyta</taxon>
        <taxon>Spermatophyta</taxon>
        <taxon>Magnoliopsida</taxon>
        <taxon>Liliopsida</taxon>
        <taxon>Asparagales</taxon>
        <taxon>Orchidaceae</taxon>
        <taxon>Epidendroideae</taxon>
        <taxon>Malaxideae</taxon>
        <taxon>Dendrobiinae</taxon>
        <taxon>Dendrobium</taxon>
    </lineage>
</organism>
<dbReference type="EMBL" id="JAGFBR010000006">
    <property type="protein sequence ID" value="KAH0465209.1"/>
    <property type="molecule type" value="Genomic_DNA"/>
</dbReference>
<comment type="caution">
    <text evidence="1">The sequence shown here is derived from an EMBL/GenBank/DDBJ whole genome shotgun (WGS) entry which is preliminary data.</text>
</comment>
<sequence length="103" mass="11750">MQEWMYESQGVMIEGDNLNVIKILQAALKDWKNKGRIDHNLSFLQDFNQALFSFCNRGCNRLANVCANLGVESSFMWSDINDVEIPPLFLSCLKEECVALGPY</sequence>
<protein>
    <recommendedName>
        <fullName evidence="3">RNase H type-1 domain-containing protein</fullName>
    </recommendedName>
</protein>
<name>A0AAV7GUP0_DENCH</name>
<keyword evidence="2" id="KW-1185">Reference proteome</keyword>
<dbReference type="AlphaFoldDB" id="A0AAV7GUP0"/>
<evidence type="ECO:0000313" key="2">
    <source>
        <dbReference type="Proteomes" id="UP000775213"/>
    </source>
</evidence>